<feature type="compositionally biased region" description="Basic and acidic residues" evidence="1">
    <location>
        <begin position="556"/>
        <end position="565"/>
    </location>
</feature>
<dbReference type="GO" id="GO:0003729">
    <property type="term" value="F:mRNA binding"/>
    <property type="evidence" value="ECO:0007669"/>
    <property type="project" value="TreeGrafter"/>
</dbReference>
<feature type="compositionally biased region" description="Polar residues" evidence="1">
    <location>
        <begin position="58"/>
        <end position="71"/>
    </location>
</feature>
<evidence type="ECO:0000313" key="2">
    <source>
        <dbReference type="EMBL" id="CAA2974697.1"/>
    </source>
</evidence>
<feature type="compositionally biased region" description="Basic and acidic residues" evidence="1">
    <location>
        <begin position="232"/>
        <end position="259"/>
    </location>
</feature>
<feature type="compositionally biased region" description="Basic and acidic residues" evidence="1">
    <location>
        <begin position="91"/>
        <end position="102"/>
    </location>
</feature>
<name>A0A8S0R5G1_OLEEU</name>
<feature type="region of interest" description="Disordered" evidence="1">
    <location>
        <begin position="1"/>
        <end position="261"/>
    </location>
</feature>
<keyword evidence="2" id="KW-0396">Initiation factor</keyword>
<feature type="compositionally biased region" description="Low complexity" evidence="1">
    <location>
        <begin position="303"/>
        <end position="328"/>
    </location>
</feature>
<dbReference type="Proteomes" id="UP000594638">
    <property type="component" value="Unassembled WGS sequence"/>
</dbReference>
<feature type="compositionally biased region" description="Basic and acidic residues" evidence="1">
    <location>
        <begin position="510"/>
        <end position="521"/>
    </location>
</feature>
<dbReference type="PANTHER" id="PTHR32091:SF20">
    <property type="entry name" value="EUKARYOTIC TRANSLATION INITIATION FACTOR 4B1"/>
    <property type="match status" value="1"/>
</dbReference>
<dbReference type="OrthoDB" id="2021148at2759"/>
<feature type="region of interest" description="Disordered" evidence="1">
    <location>
        <begin position="436"/>
        <end position="604"/>
    </location>
</feature>
<feature type="region of interest" description="Disordered" evidence="1">
    <location>
        <begin position="293"/>
        <end position="357"/>
    </location>
</feature>
<reference evidence="2 3" key="1">
    <citation type="submission" date="2019-12" db="EMBL/GenBank/DDBJ databases">
        <authorList>
            <person name="Alioto T."/>
            <person name="Alioto T."/>
            <person name="Gomez Garrido J."/>
        </authorList>
    </citation>
    <scope>NUCLEOTIDE SEQUENCE [LARGE SCALE GENOMIC DNA]</scope>
</reference>
<dbReference type="Gramene" id="OE9A120908T1">
    <property type="protein sequence ID" value="OE9A120908C1"/>
    <property type="gene ID" value="OE9A120908"/>
</dbReference>
<feature type="compositionally biased region" description="Basic and acidic residues" evidence="1">
    <location>
        <begin position="527"/>
        <end position="538"/>
    </location>
</feature>
<feature type="compositionally biased region" description="Basic and acidic residues" evidence="1">
    <location>
        <begin position="480"/>
        <end position="504"/>
    </location>
</feature>
<sequence>MSKSPWKNIGDWAAESERAEAEEREQAEQAAAAAQAGGGNFPSLKEAVNTKQKKKTKMSLQEFTMQPSYGSGSAPPSRGLTQEEMFRLPTRPKERPPDEMQHGRHGGGFPSYGNRPGSGYGDGYSDRPTREFENRRSYGGFEDENRRGPTRVSGFDQQTSRADGVDNWASGKKALPDYTSGPAGRPARYSSLGGSSDGISRADEVDSWVATKKPFVQSQPPQQARSSGFGRLEPDRWTRNEGERQRLVLDPTKSDRGGDADVLVKVNKSNPFGAARPREEVLAEKGLDWKKMDMEIEVKKQQHSVSSSRPTSSQSSRPGSTHSSRSESLTTLQSGMAEGAAKQTPKMNPFGDAKPREVLLEQKGLDWRKIDLELEHRLVERPETEEENSLKEEIEHLKKEFLEKSGEEQSCLQDLILKREKDLELLRRELDDKVRYSQKVFERPGSGAGRDAISIERPSRLAPYEEPRAGFPERPPSRPGAHEDPRAGHSERPRSRPGLSEKYRPGFPERPSRPGLYEESRSVFTERPSRSGSYEETRAGFSEKSPSLSQAYQDPRAVDYMERPRSRGTVNSRTRPIDDRKASQGGGVRGFVGSRDVDRSRPRW</sequence>
<feature type="compositionally biased region" description="Basic and acidic residues" evidence="1">
    <location>
        <begin position="15"/>
        <end position="27"/>
    </location>
</feature>
<feature type="compositionally biased region" description="Gly residues" evidence="1">
    <location>
        <begin position="106"/>
        <end position="122"/>
    </location>
</feature>
<gene>
    <name evidence="2" type="ORF">OLEA9_A120908</name>
</gene>
<evidence type="ECO:0000256" key="1">
    <source>
        <dbReference type="SAM" id="MobiDB-lite"/>
    </source>
</evidence>
<accession>A0A8S0R5G1</accession>
<keyword evidence="3" id="KW-1185">Reference proteome</keyword>
<protein>
    <submittedName>
        <fullName evidence="2">Eukaryotic translation initiation factor 4B2</fullName>
    </submittedName>
</protein>
<dbReference type="InterPro" id="IPR010433">
    <property type="entry name" value="EIF-4B_pln"/>
</dbReference>
<dbReference type="EMBL" id="CACTIH010002192">
    <property type="protein sequence ID" value="CAA2974697.1"/>
    <property type="molecule type" value="Genomic_DNA"/>
</dbReference>
<dbReference type="PANTHER" id="PTHR32091">
    <property type="entry name" value="EUKARYOTIC TRANSLATION INITIATION FACTOR 4B"/>
    <property type="match status" value="1"/>
</dbReference>
<organism evidence="2 3">
    <name type="scientific">Olea europaea subsp. europaea</name>
    <dbReference type="NCBI Taxonomy" id="158383"/>
    <lineage>
        <taxon>Eukaryota</taxon>
        <taxon>Viridiplantae</taxon>
        <taxon>Streptophyta</taxon>
        <taxon>Embryophyta</taxon>
        <taxon>Tracheophyta</taxon>
        <taxon>Spermatophyta</taxon>
        <taxon>Magnoliopsida</taxon>
        <taxon>eudicotyledons</taxon>
        <taxon>Gunneridae</taxon>
        <taxon>Pentapetalae</taxon>
        <taxon>asterids</taxon>
        <taxon>lamiids</taxon>
        <taxon>Lamiales</taxon>
        <taxon>Oleaceae</taxon>
        <taxon>Oleeae</taxon>
        <taxon>Olea</taxon>
    </lineage>
</organism>
<comment type="caution">
    <text evidence="2">The sequence shown here is derived from an EMBL/GenBank/DDBJ whole genome shotgun (WGS) entry which is preliminary data.</text>
</comment>
<keyword evidence="2" id="KW-0648">Protein biosynthesis</keyword>
<feature type="compositionally biased region" description="Basic and acidic residues" evidence="1">
    <location>
        <begin position="124"/>
        <end position="136"/>
    </location>
</feature>
<feature type="compositionally biased region" description="Polar residues" evidence="1">
    <location>
        <begin position="216"/>
        <end position="226"/>
    </location>
</feature>
<feature type="compositionally biased region" description="Basic and acidic residues" evidence="1">
    <location>
        <begin position="453"/>
        <end position="468"/>
    </location>
</feature>
<dbReference type="Pfam" id="PF06273">
    <property type="entry name" value="eIF-4B"/>
    <property type="match status" value="2"/>
</dbReference>
<evidence type="ECO:0000313" key="3">
    <source>
        <dbReference type="Proteomes" id="UP000594638"/>
    </source>
</evidence>
<dbReference type="GO" id="GO:0003743">
    <property type="term" value="F:translation initiation factor activity"/>
    <property type="evidence" value="ECO:0007669"/>
    <property type="project" value="UniProtKB-KW"/>
</dbReference>
<dbReference type="AlphaFoldDB" id="A0A8S0R5G1"/>
<feature type="compositionally biased region" description="Basic and acidic residues" evidence="1">
    <location>
        <begin position="595"/>
        <end position="604"/>
    </location>
</feature>
<proteinExistence type="predicted"/>